<feature type="transmembrane region" description="Helical" evidence="1">
    <location>
        <begin position="21"/>
        <end position="42"/>
    </location>
</feature>
<dbReference type="Gene3D" id="1.20.1250.20">
    <property type="entry name" value="MFS general substrate transporter like domains"/>
    <property type="match status" value="1"/>
</dbReference>
<feature type="transmembrane region" description="Helical" evidence="1">
    <location>
        <begin position="273"/>
        <end position="295"/>
    </location>
</feature>
<evidence type="ECO:0000313" key="2">
    <source>
        <dbReference type="EMBL" id="AEZ60109.1"/>
    </source>
</evidence>
<feature type="transmembrane region" description="Helical" evidence="1">
    <location>
        <begin position="147"/>
        <end position="167"/>
    </location>
</feature>
<accession>A0AAU8PM36</accession>
<sequence>MSGEYQSFTLKRARRVYDQYNVINSLSFALVTGNTITLYALLLGARSTTVGLLSACMHFSFFALPLGKLVCRRFGVIKTFAYTWIARNTSLLPMLAIPHLYAQDYTALALYVLIFSVALFNFFRGMGMIANNPVITMLAPGKHRSSYIVRISLANNSAILIATLLLSGALSVNASLTTYHFATALGIALGFFASFLLFTLPTVESCEHVQHTSPETPRTSPRSGYTTILRALKEKNFRTFTFAFFVSSFATGIVRPFVVVFAKDVYHTPDSFITILTVCASGGALIVGFIMSLAIDRIGAKPMYIISSVLSVLTLIPALGTPGLHSSFLSIAFLCLFCATTSMGFTGQDNAAQSYFFVLVPEDALIDVSVLYYLILGITGGAGSVIGGVVLDFCHLSGYSSLQAYRIFFTGVSAIMIIGIALQTQLRNLGGYRVLRTLATLCSPKDLRTLSLLHKLDFNENLETEQHIVQELSTIASPISAEQLGTYVQSPRFSIRASALQALETIPSLSTHNRNLLLRELREGTFTTAAQAARILGIHMVQQAIPILREALHSEDYLLVGEALVALARTHDDESHFLIGHVLARTQNPFVVLRGLQALEMLNSVHALPPLFEILRTTCKNTQTHTEALLTLSVLMGIQNEFYFLFERYRTGHTTVQALVREKLEESFAISRVTDATLEKTLERFTADARAGTHVVMWVLARAGEDLGTKTALLLSLTLENPLCAREAFRLLIGTWTATLFRKPALMCS</sequence>
<dbReference type="Proteomes" id="UP000008192">
    <property type="component" value="Chromosome"/>
</dbReference>
<dbReference type="PANTHER" id="PTHR23526">
    <property type="entry name" value="INTEGRAL MEMBRANE TRANSPORT PROTEIN-RELATED"/>
    <property type="match status" value="1"/>
</dbReference>
<feature type="transmembrane region" description="Helical" evidence="1">
    <location>
        <begin position="48"/>
        <end position="67"/>
    </location>
</feature>
<proteinExistence type="predicted"/>
<dbReference type="KEGG" id="tpg:TPEGAU_0840"/>
<keyword evidence="1" id="KW-0812">Transmembrane</keyword>
<dbReference type="PANTHER" id="PTHR23526:SF1">
    <property type="entry name" value="MAJOR FACILITATOR SUPERFAMILY MFS_1"/>
    <property type="match status" value="1"/>
</dbReference>
<dbReference type="EMBL" id="CP002376">
    <property type="protein sequence ID" value="AEZ60109.1"/>
    <property type="molecule type" value="Genomic_DNA"/>
</dbReference>
<evidence type="ECO:0000313" key="3">
    <source>
        <dbReference type="Proteomes" id="UP000008192"/>
    </source>
</evidence>
<evidence type="ECO:0000256" key="1">
    <source>
        <dbReference type="SAM" id="Phobius"/>
    </source>
</evidence>
<feature type="transmembrane region" description="Helical" evidence="1">
    <location>
        <begin position="240"/>
        <end position="261"/>
    </location>
</feature>
<dbReference type="InterPro" id="IPR036259">
    <property type="entry name" value="MFS_trans_sf"/>
</dbReference>
<feature type="transmembrane region" description="Helical" evidence="1">
    <location>
        <begin position="368"/>
        <end position="391"/>
    </location>
</feature>
<organism evidence="2 3">
    <name type="scientific">Treponema pallidum subsp. pertenue (strain Gauthier)</name>
    <dbReference type="NCBI Taxonomy" id="491080"/>
    <lineage>
        <taxon>Bacteria</taxon>
        <taxon>Pseudomonadati</taxon>
        <taxon>Spirochaetota</taxon>
        <taxon>Spirochaetia</taxon>
        <taxon>Spirochaetales</taxon>
        <taxon>Treponemataceae</taxon>
        <taxon>Treponema</taxon>
    </lineage>
</organism>
<dbReference type="AlphaFoldDB" id="A0AAU8PM36"/>
<feature type="transmembrane region" description="Helical" evidence="1">
    <location>
        <begin position="108"/>
        <end position="126"/>
    </location>
</feature>
<feature type="transmembrane region" description="Helical" evidence="1">
    <location>
        <begin position="79"/>
        <end position="102"/>
    </location>
</feature>
<feature type="transmembrane region" description="Helical" evidence="1">
    <location>
        <begin position="179"/>
        <end position="200"/>
    </location>
</feature>
<dbReference type="SUPFAM" id="SSF103473">
    <property type="entry name" value="MFS general substrate transporter"/>
    <property type="match status" value="1"/>
</dbReference>
<dbReference type="RefSeq" id="WP_014342605.1">
    <property type="nucleotide sequence ID" value="NC_016843.1"/>
</dbReference>
<keyword evidence="1" id="KW-1133">Transmembrane helix</keyword>
<name>A0AAU8PM36_TREPG</name>
<dbReference type="InterPro" id="IPR011989">
    <property type="entry name" value="ARM-like"/>
</dbReference>
<dbReference type="Gene3D" id="1.25.10.10">
    <property type="entry name" value="Leucine-rich Repeat Variant"/>
    <property type="match status" value="1"/>
</dbReference>
<feature type="transmembrane region" description="Helical" evidence="1">
    <location>
        <begin position="326"/>
        <end position="347"/>
    </location>
</feature>
<dbReference type="InterPro" id="IPR052528">
    <property type="entry name" value="Sugar_transport-like"/>
</dbReference>
<feature type="transmembrane region" description="Helical" evidence="1">
    <location>
        <begin position="403"/>
        <end position="422"/>
    </location>
</feature>
<dbReference type="SUPFAM" id="SSF48371">
    <property type="entry name" value="ARM repeat"/>
    <property type="match status" value="1"/>
</dbReference>
<gene>
    <name evidence="2" type="ordered locus">TPEGAU_0840</name>
</gene>
<protein>
    <submittedName>
        <fullName evidence="2">Membrane protein</fullName>
    </submittedName>
</protein>
<keyword evidence="1" id="KW-0472">Membrane</keyword>
<reference evidence="3" key="1">
    <citation type="journal article" date="2012" name="PLoS Negl. Trop. Dis.">
        <title>Whole genome sequences of three Treponema pallidum ssp. pertenue strains: yaws and syphilis treponemes differ in less than 0.2% of the genome sequence.</title>
        <authorList>
            <person name="Cejkova D."/>
            <person name="Zobanikova M."/>
            <person name="Chen L."/>
            <person name="Pospisilova P."/>
            <person name="Strouhal M."/>
            <person name="Qin X."/>
            <person name="Mikalova L."/>
            <person name="Norris S.J."/>
            <person name="Muzny D.M."/>
            <person name="Gibbs R.A."/>
            <person name="Fulton L.L."/>
            <person name="Sodergren E."/>
            <person name="Weinstock G.M."/>
            <person name="Smajs D."/>
        </authorList>
    </citation>
    <scope>NUCLEOTIDE SEQUENCE [LARGE SCALE GENOMIC DNA]</scope>
    <source>
        <strain evidence="3">Gauthier</strain>
    </source>
</reference>
<dbReference type="InterPro" id="IPR016024">
    <property type="entry name" value="ARM-type_fold"/>
</dbReference>